<evidence type="ECO:0000313" key="2">
    <source>
        <dbReference type="Proteomes" id="UP001473302"/>
    </source>
</evidence>
<proteinExistence type="predicted"/>
<dbReference type="Proteomes" id="UP001473302">
    <property type="component" value="Unassembled WGS sequence"/>
</dbReference>
<reference evidence="1 2" key="1">
    <citation type="submission" date="2024-04" db="EMBL/GenBank/DDBJ databases">
        <title>genome sequences of Mucor flavus KT1a and Helicostylum pulchrum KT1b strains isolated from the surface of a dry-aged beef.</title>
        <authorList>
            <person name="Toyotome T."/>
            <person name="Hosono M."/>
            <person name="Torimaru M."/>
            <person name="Fukuda K."/>
            <person name="Mikami N."/>
        </authorList>
    </citation>
    <scope>NUCLEOTIDE SEQUENCE [LARGE SCALE GENOMIC DNA]</scope>
    <source>
        <strain evidence="1 2">KT1a</strain>
    </source>
</reference>
<name>A0ABP9Z7I9_9FUNG</name>
<organism evidence="1 2">
    <name type="scientific">Mucor flavus</name>
    <dbReference type="NCBI Taxonomy" id="439312"/>
    <lineage>
        <taxon>Eukaryota</taxon>
        <taxon>Fungi</taxon>
        <taxon>Fungi incertae sedis</taxon>
        <taxon>Mucoromycota</taxon>
        <taxon>Mucoromycotina</taxon>
        <taxon>Mucoromycetes</taxon>
        <taxon>Mucorales</taxon>
        <taxon>Mucorineae</taxon>
        <taxon>Mucoraceae</taxon>
        <taxon>Mucor</taxon>
    </lineage>
</organism>
<accession>A0ABP9Z7I9</accession>
<comment type="caution">
    <text evidence="1">The sequence shown here is derived from an EMBL/GenBank/DDBJ whole genome shotgun (WGS) entry which is preliminary data.</text>
</comment>
<sequence length="437" mass="50565">MEYKLAEYELEKNALDALRSASTRVSSNVITLFETNSNKRKSYNMEEMSTSLLSQVVLQFAHDRFCGNDEVVFPPECMLFLEEYAKESLKFRLFLHAVKKLSKSPLRDEDAQHIKLCLSRIVNLLNKEYIDIYKNILGEHLLKEITSIAKEHRPVKNYLDDTTKCILEKINKLPTIYDMLLLLNNEKGPYLVNRSCQTYQVIVILEYLLNSFEIWSKPDSNTSELTSFRRFIPILELVLADTDILVKEHMQWNEELYQRKNADSNSYTFGEKIDFILKDGDNNELNTGEFKKKNVSKPIKVTQQIKNIRDNAAILIESKKLTKNDIAVNGIDYIGNTGYLYEIVNFKDVIIALPVSKLNTPHNLATLNHFGDTLNSLYYLKSKLVELSNKVKMGKAKELFNYDLIDVFDTVDDVKDDDVENEETNVFYAPKSKKIEV</sequence>
<evidence type="ECO:0000313" key="1">
    <source>
        <dbReference type="EMBL" id="GAA5815091.1"/>
    </source>
</evidence>
<protein>
    <submittedName>
        <fullName evidence="1">Uncharacterized protein</fullName>
    </submittedName>
</protein>
<dbReference type="EMBL" id="BAABUK010000024">
    <property type="protein sequence ID" value="GAA5815091.1"/>
    <property type="molecule type" value="Genomic_DNA"/>
</dbReference>
<gene>
    <name evidence="1" type="ORF">MFLAVUS_008597</name>
</gene>
<keyword evidence="2" id="KW-1185">Reference proteome</keyword>